<proteinExistence type="predicted"/>
<comment type="caution">
    <text evidence="1">The sequence shown here is derived from an EMBL/GenBank/DDBJ whole genome shotgun (WGS) entry which is preliminary data.</text>
</comment>
<dbReference type="Proteomes" id="UP001162483">
    <property type="component" value="Unassembled WGS sequence"/>
</dbReference>
<reference evidence="1" key="1">
    <citation type="submission" date="2023-05" db="EMBL/GenBank/DDBJ databases">
        <authorList>
            <person name="Stuckert A."/>
        </authorList>
    </citation>
    <scope>NUCLEOTIDE SEQUENCE</scope>
</reference>
<evidence type="ECO:0000313" key="1">
    <source>
        <dbReference type="EMBL" id="CAI9601205.1"/>
    </source>
</evidence>
<accession>A0ABN9FVX5</accession>
<keyword evidence="2" id="KW-1185">Reference proteome</keyword>
<name>A0ABN9FVX5_9NEOB</name>
<evidence type="ECO:0000313" key="2">
    <source>
        <dbReference type="Proteomes" id="UP001162483"/>
    </source>
</evidence>
<dbReference type="EMBL" id="CATNWA010017535">
    <property type="protein sequence ID" value="CAI9601205.1"/>
    <property type="molecule type" value="Genomic_DNA"/>
</dbReference>
<organism evidence="1 2">
    <name type="scientific">Staurois parvus</name>
    <dbReference type="NCBI Taxonomy" id="386267"/>
    <lineage>
        <taxon>Eukaryota</taxon>
        <taxon>Metazoa</taxon>
        <taxon>Chordata</taxon>
        <taxon>Craniata</taxon>
        <taxon>Vertebrata</taxon>
        <taxon>Euteleostomi</taxon>
        <taxon>Amphibia</taxon>
        <taxon>Batrachia</taxon>
        <taxon>Anura</taxon>
        <taxon>Neobatrachia</taxon>
        <taxon>Ranoidea</taxon>
        <taxon>Ranidae</taxon>
        <taxon>Staurois</taxon>
    </lineage>
</organism>
<gene>
    <name evidence="1" type="ORF">SPARVUS_LOCUS12943017</name>
</gene>
<protein>
    <submittedName>
        <fullName evidence="1">Uncharacterized protein</fullName>
    </submittedName>
</protein>
<sequence>MLDKHLYLVSEVSGGESGSRITLWCLEWKRGGLTIWKLGHYPRPRAVGGPMRCNWYLFHRLF</sequence>